<name>A0A1G9RCB4_9EURY</name>
<dbReference type="RefSeq" id="WP_089695192.1">
    <property type="nucleotide sequence ID" value="NZ_FNHL01000001.1"/>
</dbReference>
<evidence type="ECO:0000256" key="1">
    <source>
        <dbReference type="SAM" id="MobiDB-lite"/>
    </source>
</evidence>
<proteinExistence type="predicted"/>
<dbReference type="AlphaFoldDB" id="A0A1G9RCB4"/>
<evidence type="ECO:0000313" key="3">
    <source>
        <dbReference type="Proteomes" id="UP000199451"/>
    </source>
</evidence>
<keyword evidence="3" id="KW-1185">Reference proteome</keyword>
<dbReference type="OrthoDB" id="385468at2157"/>
<dbReference type="Proteomes" id="UP000199451">
    <property type="component" value="Unassembled WGS sequence"/>
</dbReference>
<evidence type="ECO:0000313" key="2">
    <source>
        <dbReference type="EMBL" id="SDM20959.1"/>
    </source>
</evidence>
<protein>
    <submittedName>
        <fullName evidence="2">Uncharacterized protein</fullName>
    </submittedName>
</protein>
<dbReference type="EMBL" id="FNHL01000001">
    <property type="protein sequence ID" value="SDM20959.1"/>
    <property type="molecule type" value="Genomic_DNA"/>
</dbReference>
<reference evidence="3" key="1">
    <citation type="submission" date="2016-10" db="EMBL/GenBank/DDBJ databases">
        <authorList>
            <person name="Varghese N."/>
            <person name="Submissions S."/>
        </authorList>
    </citation>
    <scope>NUCLEOTIDE SEQUENCE [LARGE SCALE GENOMIC DNA]</scope>
    <source>
        <strain evidence="3">CGMCC 1.10119</strain>
    </source>
</reference>
<organism evidence="2 3">
    <name type="scientific">Halogranum gelatinilyticum</name>
    <dbReference type="NCBI Taxonomy" id="660521"/>
    <lineage>
        <taxon>Archaea</taxon>
        <taxon>Methanobacteriati</taxon>
        <taxon>Methanobacteriota</taxon>
        <taxon>Stenosarchaea group</taxon>
        <taxon>Halobacteria</taxon>
        <taxon>Halobacteriales</taxon>
        <taxon>Haloferacaceae</taxon>
    </lineage>
</organism>
<feature type="region of interest" description="Disordered" evidence="1">
    <location>
        <begin position="14"/>
        <end position="41"/>
    </location>
</feature>
<sequence>MAAVKRTLFKFRLGDDAEPETDTPTTDDSAPLSFEEETEARQGPPYAWLGLGAVSLAGLAASGYKLVQYWKSAKETARTEEPWRVDAAESRVPDDAGTASLVGLLFVGGLAAVGKRLERDSWE</sequence>
<gene>
    <name evidence="2" type="ORF">SAMN04487949_1284</name>
</gene>
<accession>A0A1G9RCB4</accession>